<keyword evidence="2" id="KW-1185">Reference proteome</keyword>
<comment type="caution">
    <text evidence="1">The sequence shown here is derived from an EMBL/GenBank/DDBJ whole genome shotgun (WGS) entry which is preliminary data.</text>
</comment>
<organism evidence="1 2">
    <name type="scientific">Oculimacula yallundae</name>
    <dbReference type="NCBI Taxonomy" id="86028"/>
    <lineage>
        <taxon>Eukaryota</taxon>
        <taxon>Fungi</taxon>
        <taxon>Dikarya</taxon>
        <taxon>Ascomycota</taxon>
        <taxon>Pezizomycotina</taxon>
        <taxon>Leotiomycetes</taxon>
        <taxon>Helotiales</taxon>
        <taxon>Ploettnerulaceae</taxon>
        <taxon>Oculimacula</taxon>
    </lineage>
</organism>
<accession>A0ABR4CQ25</accession>
<evidence type="ECO:0000313" key="1">
    <source>
        <dbReference type="EMBL" id="KAL2071935.1"/>
    </source>
</evidence>
<proteinExistence type="predicted"/>
<dbReference type="EMBL" id="JAZHXI010000005">
    <property type="protein sequence ID" value="KAL2071935.1"/>
    <property type="molecule type" value="Genomic_DNA"/>
</dbReference>
<evidence type="ECO:0000313" key="2">
    <source>
        <dbReference type="Proteomes" id="UP001595075"/>
    </source>
</evidence>
<protein>
    <submittedName>
        <fullName evidence="1">Uncharacterized protein</fullName>
    </submittedName>
</protein>
<reference evidence="1 2" key="1">
    <citation type="journal article" date="2024" name="Commun. Biol.">
        <title>Comparative genomic analysis of thermophilic fungi reveals convergent evolutionary adaptations and gene losses.</title>
        <authorList>
            <person name="Steindorff A.S."/>
            <person name="Aguilar-Pontes M.V."/>
            <person name="Robinson A.J."/>
            <person name="Andreopoulos B."/>
            <person name="LaButti K."/>
            <person name="Kuo A."/>
            <person name="Mondo S."/>
            <person name="Riley R."/>
            <person name="Otillar R."/>
            <person name="Haridas S."/>
            <person name="Lipzen A."/>
            <person name="Grimwood J."/>
            <person name="Schmutz J."/>
            <person name="Clum A."/>
            <person name="Reid I.D."/>
            <person name="Moisan M.C."/>
            <person name="Butler G."/>
            <person name="Nguyen T.T.M."/>
            <person name="Dewar K."/>
            <person name="Conant G."/>
            <person name="Drula E."/>
            <person name="Henrissat B."/>
            <person name="Hansel C."/>
            <person name="Singer S."/>
            <person name="Hutchinson M.I."/>
            <person name="de Vries R.P."/>
            <person name="Natvig D.O."/>
            <person name="Powell A.J."/>
            <person name="Tsang A."/>
            <person name="Grigoriev I.V."/>
        </authorList>
    </citation>
    <scope>NUCLEOTIDE SEQUENCE [LARGE SCALE GENOMIC DNA]</scope>
    <source>
        <strain evidence="1 2">CBS 494.80</strain>
    </source>
</reference>
<dbReference type="Proteomes" id="UP001595075">
    <property type="component" value="Unassembled WGS sequence"/>
</dbReference>
<name>A0ABR4CQ25_9HELO</name>
<sequence>MHATSPRLHSALTQFGFLPLRLHTCVWFHLLDLSFTHVRDTWREDLSLFISEYKVFQPTSEEFIPVQPLRLLSSVWIRISTSAPLLVVSLNIDTIDWEQSFATAHLPLNRPEAPINKNDAELLHLPGLMGRAVKDRERQNWLIKNFMKLGGCVIIATQASFLVSSRSAWKEGDCKLNIHGKYRPKFLVLKGDQLFADPGHICQRALVPINDNSMDETGSSPMIFINFYENGSGNCAFAAFGQLRLHGLWLNNDHGDYLGREWFAAGRVTPKSELETIFVD</sequence>
<gene>
    <name evidence="1" type="ORF">VTL71DRAFT_13170</name>
</gene>